<sequence>MTVGIYGRQRAKQAAATEAENEEDEAEAEAVAEAEEWVHWNGSEEEWSGGVAGIVNQKEYEILSLTYDGALIIAAAQS</sequence>
<accession>Q6IKV5</accession>
<protein>
    <submittedName>
        <fullName evidence="2">HDC11349</fullName>
    </submittedName>
</protein>
<gene>
    <name evidence="2" type="ORF">HDC11349</name>
</gene>
<feature type="region of interest" description="Disordered" evidence="1">
    <location>
        <begin position="1"/>
        <end position="33"/>
    </location>
</feature>
<evidence type="ECO:0000313" key="2">
    <source>
        <dbReference type="EMBL" id="DAA03104.1"/>
    </source>
</evidence>
<reference evidence="2" key="1">
    <citation type="journal article" date="2003" name="Genome Biol.">
        <title>An integrated gene annotation and transcriptional profiling approach towards the full gene content of the Drosophila genome.</title>
        <authorList>
            <person name="Hild M."/>
            <person name="Beckmann B."/>
            <person name="Haas S.A."/>
            <person name="Koch B."/>
            <person name="Solovyev V."/>
            <person name="Busold C."/>
            <person name="Fellenberg K."/>
            <person name="Boutros M."/>
            <person name="Vingron M."/>
            <person name="Sauer F."/>
            <person name="Hoheisel J.D."/>
            <person name="Paro R."/>
        </authorList>
    </citation>
    <scope>NUCLEOTIDE SEQUENCE</scope>
</reference>
<evidence type="ECO:0000256" key="1">
    <source>
        <dbReference type="SAM" id="MobiDB-lite"/>
    </source>
</evidence>
<feature type="compositionally biased region" description="Acidic residues" evidence="1">
    <location>
        <begin position="19"/>
        <end position="33"/>
    </location>
</feature>
<dbReference type="AlphaFoldDB" id="Q6IKV5"/>
<proteinExistence type="predicted"/>
<name>Q6IKV5_DROME</name>
<dbReference type="EMBL" id="BK002261">
    <property type="protein sequence ID" value="DAA03104.1"/>
    <property type="molecule type" value="Genomic_DNA"/>
</dbReference>
<organism evidence="2">
    <name type="scientific">Drosophila melanogaster</name>
    <name type="common">Fruit fly</name>
    <dbReference type="NCBI Taxonomy" id="7227"/>
    <lineage>
        <taxon>Eukaryota</taxon>
        <taxon>Metazoa</taxon>
        <taxon>Ecdysozoa</taxon>
        <taxon>Arthropoda</taxon>
        <taxon>Hexapoda</taxon>
        <taxon>Insecta</taxon>
        <taxon>Pterygota</taxon>
        <taxon>Neoptera</taxon>
        <taxon>Endopterygota</taxon>
        <taxon>Diptera</taxon>
        <taxon>Brachycera</taxon>
        <taxon>Muscomorpha</taxon>
        <taxon>Ephydroidea</taxon>
        <taxon>Drosophilidae</taxon>
        <taxon>Drosophila</taxon>
        <taxon>Sophophora</taxon>
    </lineage>
</organism>